<name>C1B7X1_RHOOB</name>
<accession>C1B7X1</accession>
<feature type="region of interest" description="Disordered" evidence="1">
    <location>
        <begin position="69"/>
        <end position="100"/>
    </location>
</feature>
<feature type="compositionally biased region" description="Basic residues" evidence="1">
    <location>
        <begin position="77"/>
        <end position="92"/>
    </location>
</feature>
<dbReference type="PANTHER" id="PTHR32305">
    <property type="match status" value="1"/>
</dbReference>
<proteinExistence type="predicted"/>
<dbReference type="KEGG" id="rop:ROP_35270"/>
<dbReference type="InterPro" id="IPR050708">
    <property type="entry name" value="T6SS_VgrG/RHS"/>
</dbReference>
<protein>
    <recommendedName>
        <fullName evidence="4">RHS repeat protein</fullName>
    </recommendedName>
</protein>
<evidence type="ECO:0000313" key="2">
    <source>
        <dbReference type="EMBL" id="BAH51774.1"/>
    </source>
</evidence>
<feature type="region of interest" description="Disordered" evidence="1">
    <location>
        <begin position="305"/>
        <end position="347"/>
    </location>
</feature>
<dbReference type="InterPro" id="IPR011044">
    <property type="entry name" value="Quino_amine_DH_bsu"/>
</dbReference>
<dbReference type="InterPro" id="IPR031325">
    <property type="entry name" value="RHS_repeat"/>
</dbReference>
<feature type="compositionally biased region" description="Basic residues" evidence="1">
    <location>
        <begin position="1"/>
        <end position="13"/>
    </location>
</feature>
<evidence type="ECO:0000256" key="1">
    <source>
        <dbReference type="SAM" id="MobiDB-lite"/>
    </source>
</evidence>
<feature type="compositionally biased region" description="Polar residues" evidence="1">
    <location>
        <begin position="320"/>
        <end position="333"/>
    </location>
</feature>
<feature type="region of interest" description="Disordered" evidence="1">
    <location>
        <begin position="1"/>
        <end position="38"/>
    </location>
</feature>
<dbReference type="Pfam" id="PF05593">
    <property type="entry name" value="RHS_repeat"/>
    <property type="match status" value="1"/>
</dbReference>
<dbReference type="EMBL" id="AP011115">
    <property type="protein sequence ID" value="BAH51774.1"/>
    <property type="molecule type" value="Genomic_DNA"/>
</dbReference>
<evidence type="ECO:0008006" key="4">
    <source>
        <dbReference type="Google" id="ProtNLM"/>
    </source>
</evidence>
<dbReference type="Proteomes" id="UP000002212">
    <property type="component" value="Chromosome"/>
</dbReference>
<gene>
    <name evidence="2" type="ordered locus">ROP_35270</name>
</gene>
<evidence type="ECO:0000313" key="3">
    <source>
        <dbReference type="Proteomes" id="UP000002212"/>
    </source>
</evidence>
<dbReference type="InterPro" id="IPR006530">
    <property type="entry name" value="YD"/>
</dbReference>
<dbReference type="Gene3D" id="2.180.10.10">
    <property type="entry name" value="RHS repeat-associated core"/>
    <property type="match status" value="1"/>
</dbReference>
<sequence length="347" mass="38229">MVVHRGHARGGRRAGRDAARRGRRHAHVSASGGRGAGDAGFRAALAAVAHRHRRLPGVRPRPRTHLAFRTQAGTGRPRFRTRQPRNQCHHRPPPQSHPLPLRRLRRSRRDVALRWLPGSRRHSRGPDRRVVRRRRRWCDADSPIRRFDYTDGQLTAVVKGGGGSTRYTYDADGRMLSWTDGNGNRMVNTYDTEGRVVRQNGTGGILDSTFDYRSNADCPGIVTVVTDSTGAATIHGFDSDLRLRDVVDATGSRTHTDYNARREPLRIVGPDGATTSYLYTADGDVARITRPDGHVVAVDYAGPANLRRSTTPTAPCRGRNGTSGETWLPSSMHQVAAPGTATTRPEA</sequence>
<dbReference type="PANTHER" id="PTHR32305:SF15">
    <property type="entry name" value="PROTEIN RHSA-RELATED"/>
    <property type="match status" value="1"/>
</dbReference>
<dbReference type="SUPFAM" id="SSF50969">
    <property type="entry name" value="YVTN repeat-like/Quinoprotein amine dehydrogenase"/>
    <property type="match status" value="1"/>
</dbReference>
<dbReference type="NCBIfam" id="TIGR01643">
    <property type="entry name" value="YD_repeat_2x"/>
    <property type="match status" value="2"/>
</dbReference>
<dbReference type="HOGENOM" id="CLU_798955_0_0_11"/>
<dbReference type="AlphaFoldDB" id="C1B7X1"/>
<reference evidence="2 3" key="1">
    <citation type="submission" date="2009-03" db="EMBL/GenBank/DDBJ databases">
        <title>Comparison of the complete genome sequences of Rhodococcus erythropolis PR4 and Rhodococcus opacus B4.</title>
        <authorList>
            <person name="Takarada H."/>
            <person name="Sekine M."/>
            <person name="Hosoyama A."/>
            <person name="Yamada R."/>
            <person name="Fujisawa T."/>
            <person name="Omata S."/>
            <person name="Shimizu A."/>
            <person name="Tsukatani N."/>
            <person name="Tanikawa S."/>
            <person name="Fujita N."/>
            <person name="Harayama S."/>
        </authorList>
    </citation>
    <scope>NUCLEOTIDE SEQUENCE [LARGE SCALE GENOMIC DNA]</scope>
    <source>
        <strain evidence="2 3">B4</strain>
    </source>
</reference>
<dbReference type="STRING" id="632772.ROP_35270"/>
<organism evidence="2 3">
    <name type="scientific">Rhodococcus opacus (strain B4)</name>
    <dbReference type="NCBI Taxonomy" id="632772"/>
    <lineage>
        <taxon>Bacteria</taxon>
        <taxon>Bacillati</taxon>
        <taxon>Actinomycetota</taxon>
        <taxon>Actinomycetes</taxon>
        <taxon>Mycobacteriales</taxon>
        <taxon>Nocardiaceae</taxon>
        <taxon>Rhodococcus</taxon>
    </lineage>
</organism>